<protein>
    <submittedName>
        <fullName evidence="1">Uncharacterized protein</fullName>
    </submittedName>
</protein>
<dbReference type="AlphaFoldDB" id="A0A0A0N7A5"/>
<dbReference type="STRING" id="1343740.M271_01080"/>
<dbReference type="InterPro" id="IPR011050">
    <property type="entry name" value="Pectin_lyase_fold/virulence"/>
</dbReference>
<organism evidence="1 2">
    <name type="scientific">Streptomyces rapamycinicus (strain ATCC 29253 / DSM 41530 / NRRL 5491 / AYB-994)</name>
    <name type="common">Streptomyces hygroscopicus (strain ATCC 29253)</name>
    <dbReference type="NCBI Taxonomy" id="1343740"/>
    <lineage>
        <taxon>Bacteria</taxon>
        <taxon>Bacillati</taxon>
        <taxon>Actinomycetota</taxon>
        <taxon>Actinomycetes</taxon>
        <taxon>Kitasatosporales</taxon>
        <taxon>Streptomycetaceae</taxon>
        <taxon>Streptomyces</taxon>
        <taxon>Streptomyces violaceusniger group</taxon>
    </lineage>
</organism>
<reference evidence="1 2" key="1">
    <citation type="journal article" date="2018" name="J. Biol. Chem.">
        <title>Discovery of the actinoplanic acid pathway in Streptomyces rapamycinicus reveals a genetically conserved synergism with rapamycin.</title>
        <authorList>
            <person name="Mrak P."/>
            <person name="Krastel P."/>
            <person name="Pivk Lukancic P."/>
            <person name="Tao J."/>
            <person name="Pistorius D."/>
            <person name="Moore C.M."/>
        </authorList>
    </citation>
    <scope>NUCLEOTIDE SEQUENCE [LARGE SCALE GENOMIC DNA]</scope>
    <source>
        <strain evidence="1 2">NRRL 5491</strain>
    </source>
</reference>
<dbReference type="KEGG" id="src:M271_01080"/>
<sequence>MKSAFGDAQAGDRIVLADGTYSIGKMTGKNGTAAEPITVVAENRGKAVIGDGQLEVAGSSYVTFEGLQFTSTCHRWAPHSKVLTGYLEVVDHWEGAVQRRRSPPAHR</sequence>
<dbReference type="EMBL" id="QYCY01000002">
    <property type="protein sequence ID" value="RLV76066.1"/>
    <property type="molecule type" value="Genomic_DNA"/>
</dbReference>
<evidence type="ECO:0000313" key="1">
    <source>
        <dbReference type="EMBL" id="RLV76066.1"/>
    </source>
</evidence>
<accession>A0A0A0N7A5</accession>
<comment type="caution">
    <text evidence="1">The sequence shown here is derived from an EMBL/GenBank/DDBJ whole genome shotgun (WGS) entry which is preliminary data.</text>
</comment>
<dbReference type="Gene3D" id="2.160.20.10">
    <property type="entry name" value="Single-stranded right-handed beta-helix, Pectin lyase-like"/>
    <property type="match status" value="1"/>
</dbReference>
<dbReference type="Proteomes" id="UP000281594">
    <property type="component" value="Unassembled WGS sequence"/>
</dbReference>
<dbReference type="SUPFAM" id="SSF51126">
    <property type="entry name" value="Pectin lyase-like"/>
    <property type="match status" value="1"/>
</dbReference>
<dbReference type="InterPro" id="IPR012334">
    <property type="entry name" value="Pectin_lyas_fold"/>
</dbReference>
<evidence type="ECO:0000313" key="2">
    <source>
        <dbReference type="Proteomes" id="UP000281594"/>
    </source>
</evidence>
<gene>
    <name evidence="1" type="ORF">D3C57_142610</name>
</gene>
<name>A0A0A0N7A5_STRRN</name>
<dbReference type="Pfam" id="PF14592">
    <property type="entry name" value="Chondroitinas_B"/>
    <property type="match status" value="1"/>
</dbReference>
<dbReference type="HOGENOM" id="CLU_2208615_0_0_11"/>
<proteinExistence type="predicted"/>
<dbReference type="RefSeq" id="WP_020865249.1">
    <property type="nucleotide sequence ID" value="NC_022785.1"/>
</dbReference>
<dbReference type="InterPro" id="IPR039513">
    <property type="entry name" value="PL-6"/>
</dbReference>